<dbReference type="Gene3D" id="3.40.50.1820">
    <property type="entry name" value="alpha/beta hydrolase"/>
    <property type="match status" value="1"/>
</dbReference>
<dbReference type="RefSeq" id="WP_095606047.1">
    <property type="nucleotide sequence ID" value="NZ_NSKE01000004.1"/>
</dbReference>
<dbReference type="InterPro" id="IPR001375">
    <property type="entry name" value="Peptidase_S9_cat"/>
</dbReference>
<dbReference type="Pfam" id="PF00326">
    <property type="entry name" value="Peptidase_S9"/>
    <property type="match status" value="1"/>
</dbReference>
<dbReference type="Gene3D" id="2.120.10.30">
    <property type="entry name" value="TolB, C-terminal domain"/>
    <property type="match status" value="1"/>
</dbReference>
<evidence type="ECO:0000256" key="2">
    <source>
        <dbReference type="SAM" id="SignalP"/>
    </source>
</evidence>
<reference evidence="4 5" key="1">
    <citation type="submission" date="2017-08" db="EMBL/GenBank/DDBJ databases">
        <title>Aliifodinibius alkalisoli sp. nov., isolated from saline alkaline soil.</title>
        <authorList>
            <person name="Liu D."/>
            <person name="Zhang G."/>
        </authorList>
    </citation>
    <scope>NUCLEOTIDE SEQUENCE [LARGE SCALE GENOMIC DNA]</scope>
    <source>
        <strain evidence="4 5">WN023</strain>
    </source>
</reference>
<comment type="caution">
    <text evidence="4">The sequence shown here is derived from an EMBL/GenBank/DDBJ whole genome shotgun (WGS) entry which is preliminary data.</text>
</comment>
<dbReference type="PANTHER" id="PTHR42776:SF27">
    <property type="entry name" value="DIPEPTIDYL PEPTIDASE FAMILY MEMBER 6"/>
    <property type="match status" value="1"/>
</dbReference>
<dbReference type="OrthoDB" id="9812921at2"/>
<evidence type="ECO:0000313" key="5">
    <source>
        <dbReference type="Proteomes" id="UP000218831"/>
    </source>
</evidence>
<name>A0A2A2G9T4_9BACT</name>
<gene>
    <name evidence="4" type="ORF">CK503_06835</name>
</gene>
<protein>
    <submittedName>
        <fullName evidence="4">Acylaminoacyl-peptidase</fullName>
    </submittedName>
</protein>
<feature type="domain" description="Peptidase S9 prolyl oligopeptidase catalytic" evidence="3">
    <location>
        <begin position="707"/>
        <end position="882"/>
    </location>
</feature>
<accession>A0A2A2G9T4</accession>
<dbReference type="InterPro" id="IPR029058">
    <property type="entry name" value="AB_hydrolase_fold"/>
</dbReference>
<evidence type="ECO:0000256" key="1">
    <source>
        <dbReference type="ARBA" id="ARBA00022801"/>
    </source>
</evidence>
<dbReference type="InterPro" id="IPR011042">
    <property type="entry name" value="6-blade_b-propeller_TolB-like"/>
</dbReference>
<dbReference type="GO" id="GO:0004252">
    <property type="term" value="F:serine-type endopeptidase activity"/>
    <property type="evidence" value="ECO:0007669"/>
    <property type="project" value="TreeGrafter"/>
</dbReference>
<evidence type="ECO:0000313" key="4">
    <source>
        <dbReference type="EMBL" id="PAU94506.1"/>
    </source>
</evidence>
<dbReference type="SUPFAM" id="SSF53474">
    <property type="entry name" value="alpha/beta-Hydrolases"/>
    <property type="match status" value="1"/>
</dbReference>
<keyword evidence="5" id="KW-1185">Reference proteome</keyword>
<dbReference type="EMBL" id="NSKE01000004">
    <property type="protein sequence ID" value="PAU94506.1"/>
    <property type="molecule type" value="Genomic_DNA"/>
</dbReference>
<keyword evidence="1" id="KW-0378">Hydrolase</keyword>
<sequence>MRLSKLFLLSLLTFLFSFHSLAAQDQKQKLEPEEYDQWQHISSTELSADGNWFSYNISLEDGDGWLIIKEVGADSTEEHKFMHGEQVDFSQNNKWAAFLIGVSEDQKEKLEEQKKKVRFKLGLMNLQTAKVDTFQNIQEYTFSDDGSYLAMKKYKPEEAKTDGSDLILRDLTEGTNQLVGNVSEYTFNDTGSQLAVLLDSNEKLGNGVHLYDLPSNRVTVLDSDTTTYKELSWHEDENALAFLKAKEHKDFENVTHRILAFKNLGGNAKKFEFYQQKNDAFPEDFRIVDYRSLEWSEDGNTLFFGIKEWEKATKPDTTKEKSKDELDPTNVEVWHWQDADIQPKQEVLVNQLKEDNHLSAWHLDEKSFVQLGTEQFDQLNLTGDQQHAVAYDPHPYEPQFEEDWRDVYLVDVTTGESRQILERQEQVRTSPDGRYLLYFKDQNWWTYDIENRKHRNLTNDIDTRFENHTNVNGREHRRPFGTGEWSEDDSWMLLYDQYDTYKVWADGSNYQKITEGSNDKIRYRQVRFEYDTDGIAPDENIYFSMYGDKTKDRGYARIKDNQTLETLIYDSKMFSSLGKADSTKNFVYQKQSATDSPDYFYVDNDFNDPIALTYTNPQQDKYYWADDELITFTNENGKELEGRLLYPANYDPDKSYPMITYIYEERSQTMHSYSPPSKKSPYNFRRYSSEGYFVFQPDISYELSDPGVSAVESVVPAVEEVIDTGMINEEQIGLTGHSWGAYQTTFIITQTNLFSSAVAGAPLTNMISMYNSIYWNTGTTDAKIFETSQGRFPDPWWKEWDKFVENSPIFNMEGVQTPLLVEFGTDDGAVDFNQGVELYNTMRRMQNPFVMLVYEGENHGLAREENQIDYATRAFEWHEYYLLAKEAPEWITDGLPYLERPVMKEKEEQETK</sequence>
<dbReference type="PANTHER" id="PTHR42776">
    <property type="entry name" value="SERINE PEPTIDASE S9 FAMILY MEMBER"/>
    <property type="match status" value="1"/>
</dbReference>
<organism evidence="4 5">
    <name type="scientific">Fodinibius salipaludis</name>
    <dbReference type="NCBI Taxonomy" id="2032627"/>
    <lineage>
        <taxon>Bacteria</taxon>
        <taxon>Pseudomonadati</taxon>
        <taxon>Balneolota</taxon>
        <taxon>Balneolia</taxon>
        <taxon>Balneolales</taxon>
        <taxon>Balneolaceae</taxon>
        <taxon>Fodinibius</taxon>
    </lineage>
</organism>
<feature type="chain" id="PRO_5013081634" evidence="2">
    <location>
        <begin position="23"/>
        <end position="912"/>
    </location>
</feature>
<dbReference type="GO" id="GO:0006508">
    <property type="term" value="P:proteolysis"/>
    <property type="evidence" value="ECO:0007669"/>
    <property type="project" value="InterPro"/>
</dbReference>
<dbReference type="Proteomes" id="UP000218831">
    <property type="component" value="Unassembled WGS sequence"/>
</dbReference>
<dbReference type="SUPFAM" id="SSF82171">
    <property type="entry name" value="DPP6 N-terminal domain-like"/>
    <property type="match status" value="1"/>
</dbReference>
<proteinExistence type="predicted"/>
<dbReference type="AlphaFoldDB" id="A0A2A2G9T4"/>
<evidence type="ECO:0000259" key="3">
    <source>
        <dbReference type="Pfam" id="PF00326"/>
    </source>
</evidence>
<feature type="signal peptide" evidence="2">
    <location>
        <begin position="1"/>
        <end position="22"/>
    </location>
</feature>
<keyword evidence="2" id="KW-0732">Signal</keyword>